<accession>A0A8H4N4Z6</accession>
<keyword evidence="1" id="KW-0732">Signal</keyword>
<sequence>MKSIFAAASFFDAALGAVLAGGLETLTIPIPSQGEPFTSTVSACGTVDAFAVVGVPNGTFFPGTQTIFLPPQASATSTTFFDDSSDIEVIIATPLQGSCAPFSVSASATFTDISQLTATGSDGTPTATDTANCPLGTLAATVDKAAQEVIDAINKVTLISQNLQAAAKQIGANSQKKRSGSSDLAIRQFNTPILQVVSGLRDVVVALTTTIPRISVLPPFAAADDNDPDPGDASDAIVIALISFVRVHQALLNILIGRSGLISNFPFGDTAASDELNAIAAEGQAALEKFLSAAAPAAAVEGRAAQVNPIGAPIAAVLRQVESVVDQLAFALIRLIPTRNECAKEQKTAIDGSLDEAIEAYS</sequence>
<dbReference type="OrthoDB" id="5089392at2759"/>
<gene>
    <name evidence="2" type="ORF">GTA08_BOTSDO03198</name>
</gene>
<name>A0A8H4N4Z6_9PEZI</name>
<evidence type="ECO:0000256" key="1">
    <source>
        <dbReference type="SAM" id="SignalP"/>
    </source>
</evidence>
<protein>
    <submittedName>
        <fullName evidence="2">Uncharacterized protein</fullName>
    </submittedName>
</protein>
<organism evidence="2 3">
    <name type="scientific">Botryosphaeria dothidea</name>
    <dbReference type="NCBI Taxonomy" id="55169"/>
    <lineage>
        <taxon>Eukaryota</taxon>
        <taxon>Fungi</taxon>
        <taxon>Dikarya</taxon>
        <taxon>Ascomycota</taxon>
        <taxon>Pezizomycotina</taxon>
        <taxon>Dothideomycetes</taxon>
        <taxon>Dothideomycetes incertae sedis</taxon>
        <taxon>Botryosphaeriales</taxon>
        <taxon>Botryosphaeriaceae</taxon>
        <taxon>Botryosphaeria</taxon>
    </lineage>
</organism>
<evidence type="ECO:0000313" key="2">
    <source>
        <dbReference type="EMBL" id="KAF4309235.1"/>
    </source>
</evidence>
<keyword evidence="3" id="KW-1185">Reference proteome</keyword>
<comment type="caution">
    <text evidence="2">The sequence shown here is derived from an EMBL/GenBank/DDBJ whole genome shotgun (WGS) entry which is preliminary data.</text>
</comment>
<feature type="chain" id="PRO_5034781200" evidence="1">
    <location>
        <begin position="21"/>
        <end position="362"/>
    </location>
</feature>
<dbReference type="EMBL" id="WWBZ02000016">
    <property type="protein sequence ID" value="KAF4309235.1"/>
    <property type="molecule type" value="Genomic_DNA"/>
</dbReference>
<dbReference type="Proteomes" id="UP000572817">
    <property type="component" value="Unassembled WGS sequence"/>
</dbReference>
<proteinExistence type="predicted"/>
<dbReference type="AlphaFoldDB" id="A0A8H4N4Z6"/>
<reference evidence="2" key="1">
    <citation type="submission" date="2020-04" db="EMBL/GenBank/DDBJ databases">
        <title>Genome Assembly and Annotation of Botryosphaeria dothidea sdau 11-99, a Latent Pathogen of Apple Fruit Ring Rot in China.</title>
        <authorList>
            <person name="Yu C."/>
            <person name="Diao Y."/>
            <person name="Lu Q."/>
            <person name="Zhao J."/>
            <person name="Cui S."/>
            <person name="Peng C."/>
            <person name="He B."/>
            <person name="Liu H."/>
        </authorList>
    </citation>
    <scope>NUCLEOTIDE SEQUENCE [LARGE SCALE GENOMIC DNA]</scope>
    <source>
        <strain evidence="2">Sdau11-99</strain>
    </source>
</reference>
<feature type="signal peptide" evidence="1">
    <location>
        <begin position="1"/>
        <end position="20"/>
    </location>
</feature>
<evidence type="ECO:0000313" key="3">
    <source>
        <dbReference type="Proteomes" id="UP000572817"/>
    </source>
</evidence>